<dbReference type="GO" id="GO:0008083">
    <property type="term" value="F:growth factor activity"/>
    <property type="evidence" value="ECO:0007669"/>
    <property type="project" value="InterPro"/>
</dbReference>
<dbReference type="Pfam" id="PF00167">
    <property type="entry name" value="FGF"/>
    <property type="match status" value="1"/>
</dbReference>
<dbReference type="SUPFAM" id="SSF50353">
    <property type="entry name" value="Cytokine"/>
    <property type="match status" value="1"/>
</dbReference>
<evidence type="ECO:0000313" key="3">
    <source>
        <dbReference type="Proteomes" id="UP000663828"/>
    </source>
</evidence>
<dbReference type="InterPro" id="IPR002209">
    <property type="entry name" value="Fibroblast_GF_fam"/>
</dbReference>
<accession>A0A814ZWV1</accession>
<evidence type="ECO:0000256" key="1">
    <source>
        <dbReference type="ARBA" id="ARBA00007936"/>
    </source>
</evidence>
<proteinExistence type="inferred from homology"/>
<dbReference type="Gene3D" id="2.80.10.50">
    <property type="match status" value="1"/>
</dbReference>
<protein>
    <submittedName>
        <fullName evidence="2">Uncharacterized protein</fullName>
    </submittedName>
</protein>
<gene>
    <name evidence="2" type="ORF">XAT740_LOCUS26175</name>
</gene>
<keyword evidence="3" id="KW-1185">Reference proteome</keyword>
<evidence type="ECO:0000313" key="2">
    <source>
        <dbReference type="EMBL" id="CAF1249411.1"/>
    </source>
</evidence>
<comment type="similarity">
    <text evidence="1">Belongs to the heparin-binding growth factors family.</text>
</comment>
<reference evidence="2" key="1">
    <citation type="submission" date="2021-02" db="EMBL/GenBank/DDBJ databases">
        <authorList>
            <person name="Nowell W R."/>
        </authorList>
    </citation>
    <scope>NUCLEOTIDE SEQUENCE</scope>
</reference>
<name>A0A814ZWV1_ADIRI</name>
<dbReference type="InterPro" id="IPR008996">
    <property type="entry name" value="IL1/FGF"/>
</dbReference>
<dbReference type="AlphaFoldDB" id="A0A814ZWV1"/>
<comment type="caution">
    <text evidence="2">The sequence shown here is derived from an EMBL/GenBank/DDBJ whole genome shotgun (WGS) entry which is preliminary data.</text>
</comment>
<organism evidence="2 3">
    <name type="scientific">Adineta ricciae</name>
    <name type="common">Rotifer</name>
    <dbReference type="NCBI Taxonomy" id="249248"/>
    <lineage>
        <taxon>Eukaryota</taxon>
        <taxon>Metazoa</taxon>
        <taxon>Spiralia</taxon>
        <taxon>Gnathifera</taxon>
        <taxon>Rotifera</taxon>
        <taxon>Eurotatoria</taxon>
        <taxon>Bdelloidea</taxon>
        <taxon>Adinetida</taxon>
        <taxon>Adinetidae</taxon>
        <taxon>Adineta</taxon>
    </lineage>
</organism>
<dbReference type="Proteomes" id="UP000663828">
    <property type="component" value="Unassembled WGS sequence"/>
</dbReference>
<sequence length="305" mass="35392">MIGTPIAPINSWNNDYQTIGYGNYGYGIYTQDVEVYRNSFTGRINIEREVDFVSLGNRTLDGISAQVDEWMATSIILLLIFTASALTVPLLSFPTSLSVVANQFPHSYIQFRRAEDRRYRPALVSFLHRQPDGSQLASIRYYRIVFHCTILPGSLYLRFSHSQPYRTVVQNRQDPSTIFAFRSVGAYSRVQIQNYVSGLWLCMNKRGRIVQKSDITINNLACTFRQNSAGPYKTLVSELDPTRQMTFSTLHLLSTNPILHRRYAHYMTNEHSLFRKEQCNRFMLDNQIDISIFNRTKERFSRLKH</sequence>
<dbReference type="EMBL" id="CAJNOR010002112">
    <property type="protein sequence ID" value="CAF1249411.1"/>
    <property type="molecule type" value="Genomic_DNA"/>
</dbReference>